<evidence type="ECO:0000313" key="4">
    <source>
        <dbReference type="EMBL" id="MDQ0315632.1"/>
    </source>
</evidence>
<reference evidence="4" key="1">
    <citation type="submission" date="2023-07" db="EMBL/GenBank/DDBJ databases">
        <title>Genomic Encyclopedia of Type Strains, Phase IV (KMG-IV): sequencing the most valuable type-strain genomes for metagenomic binning, comparative biology and taxonomic classification.</title>
        <authorList>
            <person name="Goeker M."/>
        </authorList>
    </citation>
    <scope>NUCLEOTIDE SEQUENCE</scope>
    <source>
        <strain evidence="4">DSM 21202</strain>
    </source>
</reference>
<dbReference type="PANTHER" id="PTHR37302:SF1">
    <property type="entry name" value="PROTEIN DINB"/>
    <property type="match status" value="1"/>
</dbReference>
<feature type="binding site" evidence="3">
    <location>
        <position position="138"/>
    </location>
    <ligand>
        <name>a divalent metal cation</name>
        <dbReference type="ChEBI" id="CHEBI:60240"/>
    </ligand>
</feature>
<feature type="binding site" evidence="3">
    <location>
        <position position="134"/>
    </location>
    <ligand>
        <name>a divalent metal cation</name>
        <dbReference type="ChEBI" id="CHEBI:60240"/>
    </ligand>
</feature>
<keyword evidence="5" id="KW-1185">Reference proteome</keyword>
<dbReference type="InterPro" id="IPR007837">
    <property type="entry name" value="DinB"/>
</dbReference>
<name>A0AAE3VP25_9HYPH</name>
<evidence type="ECO:0000256" key="2">
    <source>
        <dbReference type="ARBA" id="ARBA00022723"/>
    </source>
</evidence>
<evidence type="ECO:0000313" key="5">
    <source>
        <dbReference type="Proteomes" id="UP001229244"/>
    </source>
</evidence>
<proteinExistence type="inferred from homology"/>
<dbReference type="Gene3D" id="1.20.120.450">
    <property type="entry name" value="dinb family like domain"/>
    <property type="match status" value="1"/>
</dbReference>
<organism evidence="4 5">
    <name type="scientific">Amorphus orientalis</name>
    <dbReference type="NCBI Taxonomy" id="649198"/>
    <lineage>
        <taxon>Bacteria</taxon>
        <taxon>Pseudomonadati</taxon>
        <taxon>Pseudomonadota</taxon>
        <taxon>Alphaproteobacteria</taxon>
        <taxon>Hyphomicrobiales</taxon>
        <taxon>Amorphaceae</taxon>
        <taxon>Amorphus</taxon>
    </lineage>
</organism>
<feature type="binding site" evidence="3">
    <location>
        <position position="48"/>
    </location>
    <ligand>
        <name>a divalent metal cation</name>
        <dbReference type="ChEBI" id="CHEBI:60240"/>
    </ligand>
</feature>
<sequence length="170" mass="19227">MQHHFGMMAGYNAWCNDRLYEAAAAISDENYRADQGAFFKSVHGTLNHILVADRIWLNRFTGDGPSPSSLDEILFEEFDALRSARRAEDTRIVRFVDGLSDQALADNFHYRPMTDPSRQVSQPLAPALIHFFNHQTHHRGQVHALLTRTVGTAPSLDLIYYQRETGIGLA</sequence>
<comment type="similarity">
    <text evidence="1">Belongs to the DinB family.</text>
</comment>
<protein>
    <submittedName>
        <fullName evidence="4">Damage-inducible protein DinB</fullName>
    </submittedName>
</protein>
<accession>A0AAE3VP25</accession>
<dbReference type="SUPFAM" id="SSF109854">
    <property type="entry name" value="DinB/YfiT-like putative metalloenzymes"/>
    <property type="match status" value="1"/>
</dbReference>
<dbReference type="GO" id="GO:0046872">
    <property type="term" value="F:metal ion binding"/>
    <property type="evidence" value="ECO:0007669"/>
    <property type="project" value="UniProtKB-KW"/>
</dbReference>
<dbReference type="Proteomes" id="UP001229244">
    <property type="component" value="Unassembled WGS sequence"/>
</dbReference>
<dbReference type="Pfam" id="PF05163">
    <property type="entry name" value="DinB"/>
    <property type="match status" value="1"/>
</dbReference>
<dbReference type="RefSeq" id="WP_306885458.1">
    <property type="nucleotide sequence ID" value="NZ_JAUSUL010000002.1"/>
</dbReference>
<dbReference type="InterPro" id="IPR034660">
    <property type="entry name" value="DinB/YfiT-like"/>
</dbReference>
<gene>
    <name evidence="4" type="ORF">J2S73_002089</name>
</gene>
<evidence type="ECO:0000256" key="3">
    <source>
        <dbReference type="PIRSR" id="PIRSR607837-1"/>
    </source>
</evidence>
<keyword evidence="2 3" id="KW-0479">Metal-binding</keyword>
<dbReference type="EMBL" id="JAUSUL010000002">
    <property type="protein sequence ID" value="MDQ0315632.1"/>
    <property type="molecule type" value="Genomic_DNA"/>
</dbReference>
<dbReference type="PANTHER" id="PTHR37302">
    <property type="entry name" value="SLR1116 PROTEIN"/>
    <property type="match status" value="1"/>
</dbReference>
<evidence type="ECO:0000256" key="1">
    <source>
        <dbReference type="ARBA" id="ARBA00008635"/>
    </source>
</evidence>
<dbReference type="AlphaFoldDB" id="A0AAE3VP25"/>
<comment type="caution">
    <text evidence="4">The sequence shown here is derived from an EMBL/GenBank/DDBJ whole genome shotgun (WGS) entry which is preliminary data.</text>
</comment>